<reference evidence="1" key="2">
    <citation type="journal article" date="2022" name="New Phytol.">
        <title>Evolutionary transition to the ectomycorrhizal habit in the genomes of a hyperdiverse lineage of mushroom-forming fungi.</title>
        <authorList>
            <person name="Looney B."/>
            <person name="Miyauchi S."/>
            <person name="Morin E."/>
            <person name="Drula E."/>
            <person name="Courty P.E."/>
            <person name="Kohler A."/>
            <person name="Kuo A."/>
            <person name="LaButti K."/>
            <person name="Pangilinan J."/>
            <person name="Lipzen A."/>
            <person name="Riley R."/>
            <person name="Andreopoulos W."/>
            <person name="He G."/>
            <person name="Johnson J."/>
            <person name="Nolan M."/>
            <person name="Tritt A."/>
            <person name="Barry K.W."/>
            <person name="Grigoriev I.V."/>
            <person name="Nagy L.G."/>
            <person name="Hibbett D."/>
            <person name="Henrissat B."/>
            <person name="Matheny P.B."/>
            <person name="Labbe J."/>
            <person name="Martin F.M."/>
        </authorList>
    </citation>
    <scope>NUCLEOTIDE SEQUENCE</scope>
    <source>
        <strain evidence="1">FP105234-sp</strain>
    </source>
</reference>
<keyword evidence="2" id="KW-1185">Reference proteome</keyword>
<comment type="caution">
    <text evidence="1">The sequence shown here is derived from an EMBL/GenBank/DDBJ whole genome shotgun (WGS) entry which is preliminary data.</text>
</comment>
<sequence length="300" mass="33668">MSPVLPWEIDAAILEWIYRFSQSHVVDYRTLASCALVCKSWTLIAQRLLYRRIPLVPTALRREQFTKSIEALPHLGTYVRALFTSSFTNTELLAILPYFPHIRKLTFGPTQMFSATEAAQLRALGLSPTALHCSGGHIPVYQLLDIWPSTKFLSLDYIQCDAPSDIPAPPHLEGISMMQLLPDQLANWLVDASVFGRSPDGRGLRQYETRVTRTPFNPGPMEEAVKRLGALSITSYTGPIPHGGLETIFTGLQECILIRLPTVPFRFPSTVCHAGYHWHDFFDTSSISCVHARHWSSCVS</sequence>
<accession>A0ACB8R7Y1</accession>
<evidence type="ECO:0000313" key="2">
    <source>
        <dbReference type="Proteomes" id="UP000814033"/>
    </source>
</evidence>
<dbReference type="EMBL" id="MU276227">
    <property type="protein sequence ID" value="KAI0040113.1"/>
    <property type="molecule type" value="Genomic_DNA"/>
</dbReference>
<organism evidence="1 2">
    <name type="scientific">Auriscalpium vulgare</name>
    <dbReference type="NCBI Taxonomy" id="40419"/>
    <lineage>
        <taxon>Eukaryota</taxon>
        <taxon>Fungi</taxon>
        <taxon>Dikarya</taxon>
        <taxon>Basidiomycota</taxon>
        <taxon>Agaricomycotina</taxon>
        <taxon>Agaricomycetes</taxon>
        <taxon>Russulales</taxon>
        <taxon>Auriscalpiaceae</taxon>
        <taxon>Auriscalpium</taxon>
    </lineage>
</organism>
<proteinExistence type="predicted"/>
<evidence type="ECO:0000313" key="1">
    <source>
        <dbReference type="EMBL" id="KAI0040113.1"/>
    </source>
</evidence>
<reference evidence="1" key="1">
    <citation type="submission" date="2021-02" db="EMBL/GenBank/DDBJ databases">
        <authorList>
            <consortium name="DOE Joint Genome Institute"/>
            <person name="Ahrendt S."/>
            <person name="Looney B.P."/>
            <person name="Miyauchi S."/>
            <person name="Morin E."/>
            <person name="Drula E."/>
            <person name="Courty P.E."/>
            <person name="Chicoki N."/>
            <person name="Fauchery L."/>
            <person name="Kohler A."/>
            <person name="Kuo A."/>
            <person name="Labutti K."/>
            <person name="Pangilinan J."/>
            <person name="Lipzen A."/>
            <person name="Riley R."/>
            <person name="Andreopoulos W."/>
            <person name="He G."/>
            <person name="Johnson J."/>
            <person name="Barry K.W."/>
            <person name="Grigoriev I.V."/>
            <person name="Nagy L."/>
            <person name="Hibbett D."/>
            <person name="Henrissat B."/>
            <person name="Matheny P.B."/>
            <person name="Labbe J."/>
            <person name="Martin F."/>
        </authorList>
    </citation>
    <scope>NUCLEOTIDE SEQUENCE</scope>
    <source>
        <strain evidence="1">FP105234-sp</strain>
    </source>
</reference>
<gene>
    <name evidence="1" type="ORF">FA95DRAFT_926137</name>
</gene>
<name>A0ACB8R7Y1_9AGAM</name>
<dbReference type="Proteomes" id="UP000814033">
    <property type="component" value="Unassembled WGS sequence"/>
</dbReference>
<protein>
    <submittedName>
        <fullName evidence="1">Uncharacterized protein</fullName>
    </submittedName>
</protein>